<dbReference type="CDD" id="cd07064">
    <property type="entry name" value="AlkD_like_1"/>
    <property type="match status" value="1"/>
</dbReference>
<dbReference type="InterPro" id="IPR016024">
    <property type="entry name" value="ARM-type_fold"/>
</dbReference>
<gene>
    <name evidence="1" type="ORF">FB388_4377</name>
</gene>
<dbReference type="PANTHER" id="PTHR34070">
    <property type="entry name" value="ARMADILLO-TYPE FOLD"/>
    <property type="match status" value="1"/>
</dbReference>
<dbReference type="Gene3D" id="1.25.10.90">
    <property type="match status" value="1"/>
</dbReference>
<accession>A0A543FTL3</accession>
<proteinExistence type="predicted"/>
<dbReference type="PANTHER" id="PTHR34070:SF1">
    <property type="entry name" value="DNA ALKYLATION REPAIR PROTEIN"/>
    <property type="match status" value="1"/>
</dbReference>
<dbReference type="SUPFAM" id="SSF48371">
    <property type="entry name" value="ARM repeat"/>
    <property type="match status" value="1"/>
</dbReference>
<evidence type="ECO:0000313" key="2">
    <source>
        <dbReference type="Proteomes" id="UP000319818"/>
    </source>
</evidence>
<reference evidence="1 2" key="1">
    <citation type="submission" date="2019-06" db="EMBL/GenBank/DDBJ databases">
        <title>Sequencing the genomes of 1000 actinobacteria strains.</title>
        <authorList>
            <person name="Klenk H.-P."/>
        </authorList>
    </citation>
    <scope>NUCLEOTIDE SEQUENCE [LARGE SCALE GENOMIC DNA]</scope>
    <source>
        <strain evidence="1 2">DSM 45511</strain>
    </source>
</reference>
<protein>
    <submittedName>
        <fullName evidence="1">3-methyladenine DNA glycosylase AlkD</fullName>
    </submittedName>
</protein>
<keyword evidence="2" id="KW-1185">Reference proteome</keyword>
<name>A0A543FTL3_9PSEU</name>
<organism evidence="1 2">
    <name type="scientific">Pseudonocardia cypriaca</name>
    <dbReference type="NCBI Taxonomy" id="882449"/>
    <lineage>
        <taxon>Bacteria</taxon>
        <taxon>Bacillati</taxon>
        <taxon>Actinomycetota</taxon>
        <taxon>Actinomycetes</taxon>
        <taxon>Pseudonocardiales</taxon>
        <taxon>Pseudonocardiaceae</taxon>
        <taxon>Pseudonocardia</taxon>
    </lineage>
</organism>
<dbReference type="Proteomes" id="UP000319818">
    <property type="component" value="Unassembled WGS sequence"/>
</dbReference>
<dbReference type="Pfam" id="PF08713">
    <property type="entry name" value="DNA_alkylation"/>
    <property type="match status" value="1"/>
</dbReference>
<evidence type="ECO:0000313" key="1">
    <source>
        <dbReference type="EMBL" id="TQM37170.1"/>
    </source>
</evidence>
<dbReference type="RefSeq" id="WP_246122267.1">
    <property type="nucleotide sequence ID" value="NZ_VFPH01000002.1"/>
</dbReference>
<comment type="caution">
    <text evidence="1">The sequence shown here is derived from an EMBL/GenBank/DDBJ whole genome shotgun (WGS) entry which is preliminary data.</text>
</comment>
<dbReference type="EMBL" id="VFPH01000002">
    <property type="protein sequence ID" value="TQM37170.1"/>
    <property type="molecule type" value="Genomic_DNA"/>
</dbReference>
<dbReference type="AlphaFoldDB" id="A0A543FTL3"/>
<sequence length="227" mass="25876">MHEIVERLRADLAANANPAAAVEMQRYMKSAMPLRGVAKPAREQLLEAAVTAHPLAGPAELDTVVRELWDGAEFREERYLALSLAGHRRHVPWLDPSWVPLLRHWIVTGAWWDFTDEIASRRIGPLLRVHPAALPPVIRGWITDPDRWLRRTSVICQLQARDATDTALLTEAIEANLADPDFFLRKGIGWALRQHARVEPDWVRRFVDEHPDLSPLSRREALRRLGG</sequence>
<dbReference type="InterPro" id="IPR014825">
    <property type="entry name" value="DNA_alkylation"/>
</dbReference>